<comment type="caution">
    <text evidence="2">The sequence shown here is derived from an EMBL/GenBank/DDBJ whole genome shotgun (WGS) entry which is preliminary data.</text>
</comment>
<feature type="region of interest" description="Disordered" evidence="1">
    <location>
        <begin position="28"/>
        <end position="60"/>
    </location>
</feature>
<keyword evidence="3" id="KW-1185">Reference proteome</keyword>
<evidence type="ECO:0000256" key="1">
    <source>
        <dbReference type="SAM" id="MobiDB-lite"/>
    </source>
</evidence>
<gene>
    <name evidence="2" type="ORF">EGH23_02555</name>
</gene>
<name>A0AAW4P7B9_9EURY</name>
<evidence type="ECO:0000313" key="3">
    <source>
        <dbReference type="Proteomes" id="UP001430455"/>
    </source>
</evidence>
<accession>A0AAW4P7B9</accession>
<dbReference type="EMBL" id="RKLT01000001">
    <property type="protein sequence ID" value="MBX0293761.1"/>
    <property type="molecule type" value="Genomic_DNA"/>
</dbReference>
<dbReference type="RefSeq" id="WP_220578463.1">
    <property type="nucleotide sequence ID" value="NZ_RKLT01000001.1"/>
</dbReference>
<organism evidence="2 3">
    <name type="scientific">Haloarcula nitratireducens</name>
    <dbReference type="NCBI Taxonomy" id="2487749"/>
    <lineage>
        <taxon>Archaea</taxon>
        <taxon>Methanobacteriati</taxon>
        <taxon>Methanobacteriota</taxon>
        <taxon>Stenosarchaea group</taxon>
        <taxon>Halobacteria</taxon>
        <taxon>Halobacteriales</taxon>
        <taxon>Haloarculaceae</taxon>
        <taxon>Haloarcula</taxon>
    </lineage>
</organism>
<protein>
    <submittedName>
        <fullName evidence="2">Uncharacterized protein</fullName>
    </submittedName>
</protein>
<dbReference type="Proteomes" id="UP001430455">
    <property type="component" value="Unassembled WGS sequence"/>
</dbReference>
<dbReference type="AlphaFoldDB" id="A0AAW4P7B9"/>
<feature type="compositionally biased region" description="Basic and acidic residues" evidence="1">
    <location>
        <begin position="39"/>
        <end position="60"/>
    </location>
</feature>
<reference evidence="2 3" key="1">
    <citation type="submission" date="2021-06" db="EMBL/GenBank/DDBJ databases">
        <title>Halomicroarcula sp. a new haloarchaeum isolated from saline soil.</title>
        <authorList>
            <person name="Duran-Viseras A."/>
            <person name="Sanchez-Porro C."/>
            <person name="Ventosa A."/>
        </authorList>
    </citation>
    <scope>NUCLEOTIDE SEQUENCE [LARGE SCALE GENOMIC DNA]</scope>
    <source>
        <strain evidence="2 3">F27</strain>
    </source>
</reference>
<proteinExistence type="predicted"/>
<sequence length="60" mass="6790">MPSDFDGKLAPDLALDYLTARFPEIVETELDAPTGEGTAPHRTERVRPTRLRLEKQDKHS</sequence>
<evidence type="ECO:0000313" key="2">
    <source>
        <dbReference type="EMBL" id="MBX0293761.1"/>
    </source>
</evidence>